<dbReference type="AlphaFoldDB" id="A0A9J6GD52"/>
<sequence>MYNQVVPAELQKLLLVKHADKVAEVCGGLPHNEYGDAPAAAVVLTEKRKQQDGKIKATVAGRESQ</sequence>
<evidence type="ECO:0000313" key="1">
    <source>
        <dbReference type="EMBL" id="KAH9372753.1"/>
    </source>
</evidence>
<dbReference type="EMBL" id="JABSTR010000006">
    <property type="protein sequence ID" value="KAH9372753.1"/>
    <property type="molecule type" value="Genomic_DNA"/>
</dbReference>
<dbReference type="VEuPathDB" id="VectorBase:HLOH_056674"/>
<protein>
    <submittedName>
        <fullName evidence="1">Uncharacterized protein</fullName>
    </submittedName>
</protein>
<dbReference type="Proteomes" id="UP000821853">
    <property type="component" value="Chromosome 4"/>
</dbReference>
<proteinExistence type="predicted"/>
<evidence type="ECO:0000313" key="2">
    <source>
        <dbReference type="Proteomes" id="UP000821853"/>
    </source>
</evidence>
<dbReference type="OrthoDB" id="6510886at2759"/>
<accession>A0A9J6GD52</accession>
<reference evidence="1 2" key="1">
    <citation type="journal article" date="2020" name="Cell">
        <title>Large-Scale Comparative Analyses of Tick Genomes Elucidate Their Genetic Diversity and Vector Capacities.</title>
        <authorList>
            <consortium name="Tick Genome and Microbiome Consortium (TIGMIC)"/>
            <person name="Jia N."/>
            <person name="Wang J."/>
            <person name="Shi W."/>
            <person name="Du L."/>
            <person name="Sun Y."/>
            <person name="Zhan W."/>
            <person name="Jiang J.F."/>
            <person name="Wang Q."/>
            <person name="Zhang B."/>
            <person name="Ji P."/>
            <person name="Bell-Sakyi L."/>
            <person name="Cui X.M."/>
            <person name="Yuan T.T."/>
            <person name="Jiang B.G."/>
            <person name="Yang W.F."/>
            <person name="Lam T.T."/>
            <person name="Chang Q.C."/>
            <person name="Ding S.J."/>
            <person name="Wang X.J."/>
            <person name="Zhu J.G."/>
            <person name="Ruan X.D."/>
            <person name="Zhao L."/>
            <person name="Wei J.T."/>
            <person name="Ye R.Z."/>
            <person name="Que T.C."/>
            <person name="Du C.H."/>
            <person name="Zhou Y.H."/>
            <person name="Cheng J.X."/>
            <person name="Dai P.F."/>
            <person name="Guo W.B."/>
            <person name="Han X.H."/>
            <person name="Huang E.J."/>
            <person name="Li L.F."/>
            <person name="Wei W."/>
            <person name="Gao Y.C."/>
            <person name="Liu J.Z."/>
            <person name="Shao H.Z."/>
            <person name="Wang X."/>
            <person name="Wang C.C."/>
            <person name="Yang T.C."/>
            <person name="Huo Q.B."/>
            <person name="Li W."/>
            <person name="Chen H.Y."/>
            <person name="Chen S.E."/>
            <person name="Zhou L.G."/>
            <person name="Ni X.B."/>
            <person name="Tian J.H."/>
            <person name="Sheng Y."/>
            <person name="Liu T."/>
            <person name="Pan Y.S."/>
            <person name="Xia L.Y."/>
            <person name="Li J."/>
            <person name="Zhao F."/>
            <person name="Cao W.C."/>
        </authorList>
    </citation>
    <scope>NUCLEOTIDE SEQUENCE [LARGE SCALE GENOMIC DNA]</scope>
    <source>
        <strain evidence="1">HaeL-2018</strain>
    </source>
</reference>
<comment type="caution">
    <text evidence="1">The sequence shown here is derived from an EMBL/GenBank/DDBJ whole genome shotgun (WGS) entry which is preliminary data.</text>
</comment>
<name>A0A9J6GD52_HAELO</name>
<keyword evidence="2" id="KW-1185">Reference proteome</keyword>
<organism evidence="1 2">
    <name type="scientific">Haemaphysalis longicornis</name>
    <name type="common">Bush tick</name>
    <dbReference type="NCBI Taxonomy" id="44386"/>
    <lineage>
        <taxon>Eukaryota</taxon>
        <taxon>Metazoa</taxon>
        <taxon>Ecdysozoa</taxon>
        <taxon>Arthropoda</taxon>
        <taxon>Chelicerata</taxon>
        <taxon>Arachnida</taxon>
        <taxon>Acari</taxon>
        <taxon>Parasitiformes</taxon>
        <taxon>Ixodida</taxon>
        <taxon>Ixodoidea</taxon>
        <taxon>Ixodidae</taxon>
        <taxon>Haemaphysalinae</taxon>
        <taxon>Haemaphysalis</taxon>
    </lineage>
</organism>
<gene>
    <name evidence="1" type="ORF">HPB48_003569</name>
</gene>